<accession>A0A382WGI2</accession>
<name>A0A382WGI2_9ZZZZ</name>
<proteinExistence type="predicted"/>
<dbReference type="EMBL" id="UINC01159767">
    <property type="protein sequence ID" value="SVD58046.1"/>
    <property type="molecule type" value="Genomic_DNA"/>
</dbReference>
<sequence>QQLTGRKTVFVVYNPNVQGDLPLNKENGNDFQIIKTGLTELITAFIDRRFEVLDPDVLVENFEDQEKMALANEADFEEVVSELSAKYGAQYYVVFTLMASNTERGNISEAQAIINAKLYNTGTGKIISTIEGKGKKKYKKTTSGMDLMLNMKTAVGKATKQVKNKLVNSLIERLYEYAEDGAPMLVRIHVAKKSHVRAFMKMIKGLKIVTGLKTISSIGKDATLHVYGIGETDSFLDDLDDNFYKNRRFKGYALSIAQSGEVLDLNMEEDE</sequence>
<gene>
    <name evidence="1" type="ORF">METZ01_LOCUS410900</name>
</gene>
<feature type="non-terminal residue" evidence="1">
    <location>
        <position position="1"/>
    </location>
</feature>
<organism evidence="1">
    <name type="scientific">marine metagenome</name>
    <dbReference type="NCBI Taxonomy" id="408172"/>
    <lineage>
        <taxon>unclassified sequences</taxon>
        <taxon>metagenomes</taxon>
        <taxon>ecological metagenomes</taxon>
    </lineage>
</organism>
<dbReference type="AlphaFoldDB" id="A0A382WGI2"/>
<dbReference type="Gene3D" id="3.40.50.10610">
    <property type="entry name" value="ABC-type transport auxiliary lipoprotein component"/>
    <property type="match status" value="1"/>
</dbReference>
<reference evidence="1" key="1">
    <citation type="submission" date="2018-05" db="EMBL/GenBank/DDBJ databases">
        <authorList>
            <person name="Lanie J.A."/>
            <person name="Ng W.-L."/>
            <person name="Kazmierczak K.M."/>
            <person name="Andrzejewski T.M."/>
            <person name="Davidsen T.M."/>
            <person name="Wayne K.J."/>
            <person name="Tettelin H."/>
            <person name="Glass J.I."/>
            <person name="Rusch D."/>
            <person name="Podicherti R."/>
            <person name="Tsui H.-C.T."/>
            <person name="Winkler M.E."/>
        </authorList>
    </citation>
    <scope>NUCLEOTIDE SEQUENCE</scope>
</reference>
<evidence type="ECO:0000313" key="1">
    <source>
        <dbReference type="EMBL" id="SVD58046.1"/>
    </source>
</evidence>
<protein>
    <submittedName>
        <fullName evidence="1">Uncharacterized protein</fullName>
    </submittedName>
</protein>